<dbReference type="Pfam" id="PF00078">
    <property type="entry name" value="RVT_1"/>
    <property type="match status" value="1"/>
</dbReference>
<evidence type="ECO:0000313" key="4">
    <source>
        <dbReference type="Proteomes" id="UP001151760"/>
    </source>
</evidence>
<dbReference type="SUPFAM" id="SSF56219">
    <property type="entry name" value="DNase I-like"/>
    <property type="match status" value="1"/>
</dbReference>
<keyword evidence="3" id="KW-0695">RNA-directed DNA polymerase</keyword>
<comment type="caution">
    <text evidence="3">The sequence shown here is derived from an EMBL/GenBank/DDBJ whole genome shotgun (WGS) entry which is preliminary data.</text>
</comment>
<dbReference type="PROSITE" id="PS50878">
    <property type="entry name" value="RT_POL"/>
    <property type="match status" value="1"/>
</dbReference>
<dbReference type="SUPFAM" id="SSF56672">
    <property type="entry name" value="DNA/RNA polymerases"/>
    <property type="match status" value="1"/>
</dbReference>
<feature type="region of interest" description="Disordered" evidence="1">
    <location>
        <begin position="1"/>
        <end position="23"/>
    </location>
</feature>
<dbReference type="InterPro" id="IPR026960">
    <property type="entry name" value="RVT-Znf"/>
</dbReference>
<organism evidence="3 4">
    <name type="scientific">Tanacetum coccineum</name>
    <dbReference type="NCBI Taxonomy" id="301880"/>
    <lineage>
        <taxon>Eukaryota</taxon>
        <taxon>Viridiplantae</taxon>
        <taxon>Streptophyta</taxon>
        <taxon>Embryophyta</taxon>
        <taxon>Tracheophyta</taxon>
        <taxon>Spermatophyta</taxon>
        <taxon>Magnoliopsida</taxon>
        <taxon>eudicotyledons</taxon>
        <taxon>Gunneridae</taxon>
        <taxon>Pentapetalae</taxon>
        <taxon>asterids</taxon>
        <taxon>campanulids</taxon>
        <taxon>Asterales</taxon>
        <taxon>Asteraceae</taxon>
        <taxon>Asteroideae</taxon>
        <taxon>Anthemideae</taxon>
        <taxon>Anthemidinae</taxon>
        <taxon>Tanacetum</taxon>
    </lineage>
</organism>
<keyword evidence="4" id="KW-1185">Reference proteome</keyword>
<feature type="region of interest" description="Disordered" evidence="1">
    <location>
        <begin position="237"/>
        <end position="257"/>
    </location>
</feature>
<sequence length="1233" mass="139725">MKNLQNCQVSERTKKNIPSSNNVLPRKNASPCTVSNSFAAVLKSGSVNHNTVTESSPAIVLDDACIMERDFSCSLMGKMKDINALSNLFIILANEGFENVKLFYLGGQWVLLELDSVTSKEKITNHVGVGSWFEVLKPACNSFVCEERLVWVAIEGLPVKALTRNTYAKIVASWGELVDINESDNCSLSCIRVCVRTKPHVLINDRVKIIIKGQLHWIYVKEQEALMPEFKTVMEDDTSSDEEFEGNNENDHGSDNEHVSEMSFAHENVDEFQLNPKPNCNTIVSEDPFGIYKILKMNKDANVTEGGILCFWDPRLFVKDNSTVSDSFLAISGTWIPSSTERSMLWDFIHHLIDSWDGECVLLGDFNEVRFEHERRGSLFNSHGANSFNNFITGTGLIDLPLEGYSFTWAHKSASKMSKLDRFLISEDGDWIVEPSLVKNEFLKHFATRFAAPSSSSITFDYQFPNRLTPDQIEDLKRNVSYEEIKRAVWDCGISKSPGPDGFTFEFYRKYWSLIDHDVVAAVTSFFSTGSFPPGCNSSFITLIPKSQEAKMVKDFRPISLIGSMYKIITKVLANRLSLVISELVSDVQSAFVSNRHILDGPFILNELLSWCKHKKSKALIFKIDFEKAFDSVRWDYLDVVLANFGFGLKWRSWIQGCLNSAMGSILVNGSPTSEFKFSKGLKQGDPLSPFLFILIMESLHLSFNNVVNAGLYNGIQIDESLNLSHLFYADDVIFVGKWNSLNLSIIVNVLKWFYLASGLKINLNKSKLMGIGISHDVVASAAKSIGCLILHTPFNYLGVKVGGIMSRLSSWDDVIAKLSTRLSKWKLKSLSIGGRLTPIKSVLSSLTLYYMSSFKVPKGVLSKMESIPSKKNGGLGVSSFFAYNCALLFKWIWRFLANGASLWSRFISAIYGIRGALDISSSYSRRSPWLDIVNEVRKLASKGIDLLSLVKKKVGNGEATSFWNDVWLGDFPLKQTYPRLYFLELDKHVSVASKLRANSLISSFRRSPRSGIEEEQLLLLISNTSSVILPNISDRWSWLLDPSGDFSVKSTREFIDDSMLPKTDVPTRWVKSIPIKINIFAWRVSLDKLPTRLNLSLRGLDIPSIICPLCSIAVESTSHLLFSCQLARQLMIKVVHWWELEYQDFHSYEDWLLWFKNLRVFKRLKDVFEGVCYISWCVIWKFRNQVLFGINFSRLDLLFDDIVRLSFHWCSSRCSSNFDWNAWMKNPSSIIL</sequence>
<reference evidence="3" key="2">
    <citation type="submission" date="2022-01" db="EMBL/GenBank/DDBJ databases">
        <authorList>
            <person name="Yamashiro T."/>
            <person name="Shiraishi A."/>
            <person name="Satake H."/>
            <person name="Nakayama K."/>
        </authorList>
    </citation>
    <scope>NUCLEOTIDE SEQUENCE</scope>
</reference>
<dbReference type="Proteomes" id="UP001151760">
    <property type="component" value="Unassembled WGS sequence"/>
</dbReference>
<keyword evidence="3" id="KW-0808">Transferase</keyword>
<dbReference type="GO" id="GO:0003964">
    <property type="term" value="F:RNA-directed DNA polymerase activity"/>
    <property type="evidence" value="ECO:0007669"/>
    <property type="project" value="UniProtKB-KW"/>
</dbReference>
<feature type="compositionally biased region" description="Acidic residues" evidence="1">
    <location>
        <begin position="237"/>
        <end position="248"/>
    </location>
</feature>
<dbReference type="EMBL" id="BQNB010015494">
    <property type="protein sequence ID" value="GJT40660.1"/>
    <property type="molecule type" value="Genomic_DNA"/>
</dbReference>
<reference evidence="3" key="1">
    <citation type="journal article" date="2022" name="Int. J. Mol. Sci.">
        <title>Draft Genome of Tanacetum Coccineum: Genomic Comparison of Closely Related Tanacetum-Family Plants.</title>
        <authorList>
            <person name="Yamashiro T."/>
            <person name="Shiraishi A."/>
            <person name="Nakayama K."/>
            <person name="Satake H."/>
        </authorList>
    </citation>
    <scope>NUCLEOTIDE SEQUENCE</scope>
</reference>
<dbReference type="InterPro" id="IPR043502">
    <property type="entry name" value="DNA/RNA_pol_sf"/>
</dbReference>
<dbReference type="CDD" id="cd01650">
    <property type="entry name" value="RT_nLTR_like"/>
    <property type="match status" value="1"/>
</dbReference>
<evidence type="ECO:0000256" key="1">
    <source>
        <dbReference type="SAM" id="MobiDB-lite"/>
    </source>
</evidence>
<dbReference type="Pfam" id="PF13966">
    <property type="entry name" value="zf-RVT"/>
    <property type="match status" value="1"/>
</dbReference>
<dbReference type="InterPro" id="IPR000477">
    <property type="entry name" value="RT_dom"/>
</dbReference>
<dbReference type="PANTHER" id="PTHR33116:SF78">
    <property type="entry name" value="OS12G0587133 PROTEIN"/>
    <property type="match status" value="1"/>
</dbReference>
<evidence type="ECO:0000259" key="2">
    <source>
        <dbReference type="PROSITE" id="PS50878"/>
    </source>
</evidence>
<keyword evidence="3" id="KW-0548">Nucleotidyltransferase</keyword>
<dbReference type="Gene3D" id="3.60.10.10">
    <property type="entry name" value="Endonuclease/exonuclease/phosphatase"/>
    <property type="match status" value="1"/>
</dbReference>
<feature type="domain" description="Reverse transcriptase" evidence="2">
    <location>
        <begin position="525"/>
        <end position="802"/>
    </location>
</feature>
<protein>
    <submittedName>
        <fullName evidence="3">RNA-directed DNA polymerase, eukaryota</fullName>
    </submittedName>
</protein>
<accession>A0ABQ5DNV5</accession>
<evidence type="ECO:0000313" key="3">
    <source>
        <dbReference type="EMBL" id="GJT40660.1"/>
    </source>
</evidence>
<gene>
    <name evidence="3" type="ORF">Tco_0940525</name>
</gene>
<dbReference type="InterPro" id="IPR036691">
    <property type="entry name" value="Endo/exonu/phosph_ase_sf"/>
</dbReference>
<name>A0ABQ5DNV5_9ASTR</name>
<dbReference type="PANTHER" id="PTHR33116">
    <property type="entry name" value="REVERSE TRANSCRIPTASE ZINC-BINDING DOMAIN-CONTAINING PROTEIN-RELATED-RELATED"/>
    <property type="match status" value="1"/>
</dbReference>
<proteinExistence type="predicted"/>